<gene>
    <name evidence="3" type="ORF">SAMN05421866_2853</name>
</gene>
<dbReference type="Proteomes" id="UP000184047">
    <property type="component" value="Unassembled WGS sequence"/>
</dbReference>
<dbReference type="InterPro" id="IPR011042">
    <property type="entry name" value="6-blade_b-propeller_TolB-like"/>
</dbReference>
<dbReference type="EMBL" id="FQWT01000004">
    <property type="protein sequence ID" value="SHH46172.1"/>
    <property type="molecule type" value="Genomic_DNA"/>
</dbReference>
<evidence type="ECO:0000256" key="1">
    <source>
        <dbReference type="ARBA" id="ARBA00022801"/>
    </source>
</evidence>
<dbReference type="PANTHER" id="PTHR47572">
    <property type="entry name" value="LIPOPROTEIN-RELATED"/>
    <property type="match status" value="1"/>
</dbReference>
<keyword evidence="4" id="KW-1185">Reference proteome</keyword>
<protein>
    <submittedName>
        <fullName evidence="3">Gluconolactonase</fullName>
    </submittedName>
</protein>
<sequence length="316" mass="36178">MCLNLMTDIVTCSFLNKERMKKIQSLGIIGLVFALINCQSVNYNKMFYGDVQPEKVSDQFSFTEGPSSDKHGNVYFTDQPNDKIYYWDWKTNKIIEFLGKTGRANGTHFDKDGNLITCSDDQGEIWKISKDKKIEVILKGFQGKRLNGPNDIWNDAHGGMYFTDPLYERDYWVGFKQEIPHKSLYYRTKEGQTIKLETFVQPNGIVGSEKFKKLYISDIDAGKTYVYDILGEGKLSEKRLFCEMGSDGMTLDKHGNLYLTGKGVHVFDRHGKKIYHIPIEEDWTSNVTFGGENHDILFITASKSVYTLPTKVKGVK</sequence>
<dbReference type="AlphaFoldDB" id="A0A1M5T637"/>
<accession>A0A1M5T637</accession>
<reference evidence="4" key="1">
    <citation type="submission" date="2016-11" db="EMBL/GenBank/DDBJ databases">
        <authorList>
            <person name="Varghese N."/>
            <person name="Submissions S."/>
        </authorList>
    </citation>
    <scope>NUCLEOTIDE SEQUENCE [LARGE SCALE GENOMIC DNA]</scope>
    <source>
        <strain evidence="4">DSM 19055</strain>
    </source>
</reference>
<keyword evidence="1" id="KW-0378">Hydrolase</keyword>
<feature type="domain" description="SMP-30/Gluconolactonase/LRE-like region" evidence="2">
    <location>
        <begin position="62"/>
        <end position="302"/>
    </location>
</feature>
<proteinExistence type="predicted"/>
<dbReference type="InterPro" id="IPR051262">
    <property type="entry name" value="SMP-30/CGR1_Lactonase"/>
</dbReference>
<evidence type="ECO:0000259" key="2">
    <source>
        <dbReference type="Pfam" id="PF08450"/>
    </source>
</evidence>
<evidence type="ECO:0000313" key="3">
    <source>
        <dbReference type="EMBL" id="SHH46172.1"/>
    </source>
</evidence>
<organism evidence="3 4">
    <name type="scientific">Chryseobacterium oranimense</name>
    <dbReference type="NCBI Taxonomy" id="421058"/>
    <lineage>
        <taxon>Bacteria</taxon>
        <taxon>Pseudomonadati</taxon>
        <taxon>Bacteroidota</taxon>
        <taxon>Flavobacteriia</taxon>
        <taxon>Flavobacteriales</taxon>
        <taxon>Weeksellaceae</taxon>
        <taxon>Chryseobacterium group</taxon>
        <taxon>Chryseobacterium</taxon>
    </lineage>
</organism>
<dbReference type="Gene3D" id="2.120.10.30">
    <property type="entry name" value="TolB, C-terminal domain"/>
    <property type="match status" value="1"/>
</dbReference>
<dbReference type="Pfam" id="PF08450">
    <property type="entry name" value="SGL"/>
    <property type="match status" value="1"/>
</dbReference>
<dbReference type="InterPro" id="IPR013658">
    <property type="entry name" value="SGL"/>
</dbReference>
<dbReference type="GO" id="GO:0016787">
    <property type="term" value="F:hydrolase activity"/>
    <property type="evidence" value="ECO:0007669"/>
    <property type="project" value="UniProtKB-KW"/>
</dbReference>
<dbReference type="eggNOG" id="COG3386">
    <property type="taxonomic scope" value="Bacteria"/>
</dbReference>
<evidence type="ECO:0000313" key="4">
    <source>
        <dbReference type="Proteomes" id="UP000184047"/>
    </source>
</evidence>
<dbReference type="SUPFAM" id="SSF63829">
    <property type="entry name" value="Calcium-dependent phosphotriesterase"/>
    <property type="match status" value="1"/>
</dbReference>
<dbReference type="STRING" id="421058.SAMN05421866_2853"/>
<name>A0A1M5T637_9FLAO</name>
<dbReference type="PANTHER" id="PTHR47572:SF4">
    <property type="entry name" value="LACTONASE DRP35"/>
    <property type="match status" value="1"/>
</dbReference>